<dbReference type="PANTHER" id="PTHR15822">
    <property type="entry name" value="TRAF AND TNF RECEPTOR-ASSOCIATED PROTEIN"/>
    <property type="match status" value="1"/>
</dbReference>
<evidence type="ECO:0000256" key="1">
    <source>
        <dbReference type="ARBA" id="ARBA00022801"/>
    </source>
</evidence>
<dbReference type="GO" id="GO:0004519">
    <property type="term" value="F:endonuclease activity"/>
    <property type="evidence" value="ECO:0007669"/>
    <property type="project" value="UniProtKB-KW"/>
</dbReference>
<organism evidence="3 4">
    <name type="scientific">Streptococcus ovuberis</name>
    <dbReference type="NCBI Taxonomy" id="1936207"/>
    <lineage>
        <taxon>Bacteria</taxon>
        <taxon>Bacillati</taxon>
        <taxon>Bacillota</taxon>
        <taxon>Bacilli</taxon>
        <taxon>Lactobacillales</taxon>
        <taxon>Streptococcaceae</taxon>
        <taxon>Streptococcus</taxon>
    </lineage>
</organism>
<evidence type="ECO:0000313" key="3">
    <source>
        <dbReference type="EMBL" id="NKZ20186.1"/>
    </source>
</evidence>
<dbReference type="Pfam" id="PF03372">
    <property type="entry name" value="Exo_endo_phos"/>
    <property type="match status" value="1"/>
</dbReference>
<evidence type="ECO:0000313" key="4">
    <source>
        <dbReference type="Proteomes" id="UP000522720"/>
    </source>
</evidence>
<gene>
    <name evidence="3" type="ORF">HF992_04910</name>
</gene>
<dbReference type="CDD" id="cd09079">
    <property type="entry name" value="RgfB-like"/>
    <property type="match status" value="1"/>
</dbReference>
<dbReference type="GO" id="GO:0004527">
    <property type="term" value="F:exonuclease activity"/>
    <property type="evidence" value="ECO:0007669"/>
    <property type="project" value="UniProtKB-KW"/>
</dbReference>
<accession>A0A7X6MZE5</accession>
<reference evidence="3 4" key="1">
    <citation type="submission" date="2020-04" db="EMBL/GenBank/DDBJ databases">
        <title>MicrobeNet Type strains.</title>
        <authorList>
            <person name="Nicholson A.C."/>
        </authorList>
    </citation>
    <scope>NUCLEOTIDE SEQUENCE [LARGE SCALE GENOMIC DNA]</scope>
    <source>
        <strain evidence="3 4">CCUG 69612</strain>
    </source>
</reference>
<dbReference type="InterPro" id="IPR005135">
    <property type="entry name" value="Endo/exonuclease/phosphatase"/>
</dbReference>
<keyword evidence="1" id="KW-0378">Hydrolase</keyword>
<dbReference type="AlphaFoldDB" id="A0A7X6MZE5"/>
<dbReference type="RefSeq" id="WP_168548944.1">
    <property type="nucleotide sequence ID" value="NZ_JAAXPR010000006.1"/>
</dbReference>
<keyword evidence="3" id="KW-0540">Nuclease</keyword>
<dbReference type="PANTHER" id="PTHR15822:SF23">
    <property type="entry name" value="ENDONUCLEASE_EXONUCLEASE_PHOSPHATASE FAMILY PROTEIN"/>
    <property type="match status" value="1"/>
</dbReference>
<keyword evidence="3" id="KW-0255">Endonuclease</keyword>
<dbReference type="SUPFAM" id="SSF56219">
    <property type="entry name" value="DNase I-like"/>
    <property type="match status" value="1"/>
</dbReference>
<name>A0A7X6MZE5_9STRE</name>
<proteinExistence type="predicted"/>
<evidence type="ECO:0000259" key="2">
    <source>
        <dbReference type="Pfam" id="PF03372"/>
    </source>
</evidence>
<sequence length="263" mass="29853">MKFLTINVHAWLEDHQEDKIEELARVIAEKDYDVVALQEVNQSITAPYVSRELKADNYGLKVLEHLESLVGPCYSYFWSNSHIGYDRYDEGIAILTKLPVYEVDTFYCSRHRTLDSILSRKVLGVTVSYNGQLITCYSCHINLPNSPGEDQLENIAAIVKRTDQPVLKILLGDFNTDAVSDRPAYEAIKSLGLYDGFELAHVKDSGITVEKAIDGWDGNTQEKRLDYIFLNQEREVLSSQVIFNGNNKQAISDHFGIEMIINI</sequence>
<keyword evidence="4" id="KW-1185">Reference proteome</keyword>
<dbReference type="EMBL" id="JAAXPR010000006">
    <property type="protein sequence ID" value="NKZ20186.1"/>
    <property type="molecule type" value="Genomic_DNA"/>
</dbReference>
<protein>
    <submittedName>
        <fullName evidence="3">Endonuclease/exonuclease/phosphatase family protein</fullName>
    </submittedName>
</protein>
<feature type="domain" description="Endonuclease/exonuclease/phosphatase" evidence="2">
    <location>
        <begin position="19"/>
        <end position="254"/>
    </location>
</feature>
<keyword evidence="3" id="KW-0269">Exonuclease</keyword>
<dbReference type="Proteomes" id="UP000522720">
    <property type="component" value="Unassembled WGS sequence"/>
</dbReference>
<dbReference type="InterPro" id="IPR051547">
    <property type="entry name" value="TDP2-like"/>
</dbReference>
<dbReference type="InterPro" id="IPR036691">
    <property type="entry name" value="Endo/exonu/phosph_ase_sf"/>
</dbReference>
<dbReference type="Gene3D" id="3.60.10.10">
    <property type="entry name" value="Endonuclease/exonuclease/phosphatase"/>
    <property type="match status" value="1"/>
</dbReference>
<comment type="caution">
    <text evidence="3">The sequence shown here is derived from an EMBL/GenBank/DDBJ whole genome shotgun (WGS) entry which is preliminary data.</text>
</comment>